<evidence type="ECO:0000313" key="3">
    <source>
        <dbReference type="Proteomes" id="UP000664835"/>
    </source>
</evidence>
<proteinExistence type="predicted"/>
<dbReference type="EMBL" id="JAGETV010000006">
    <property type="protein sequence ID" value="MBO1926903.1"/>
    <property type="molecule type" value="Genomic_DNA"/>
</dbReference>
<evidence type="ECO:0008006" key="4">
    <source>
        <dbReference type="Google" id="ProtNLM"/>
    </source>
</evidence>
<gene>
    <name evidence="2" type="ORF">J3998_04880</name>
</gene>
<feature type="region of interest" description="Disordered" evidence="1">
    <location>
        <begin position="30"/>
        <end position="53"/>
    </location>
</feature>
<dbReference type="Proteomes" id="UP000664835">
    <property type="component" value="Unassembled WGS sequence"/>
</dbReference>
<keyword evidence="3" id="KW-1185">Reference proteome</keyword>
<comment type="caution">
    <text evidence="2">The sequence shown here is derived from an EMBL/GenBank/DDBJ whole genome shotgun (WGS) entry which is preliminary data.</text>
</comment>
<reference evidence="2 3" key="1">
    <citation type="submission" date="2021-03" db="EMBL/GenBank/DDBJ databases">
        <title>Thiomicrorhabdus sp.nov.,novel sulfur-oxidizing bacteria isolated from coastal sediment.</title>
        <authorList>
            <person name="Liu X."/>
        </authorList>
    </citation>
    <scope>NUCLEOTIDE SEQUENCE [LARGE SCALE GENOMIC DNA]</scope>
    <source>
        <strain evidence="2 3">6S2-11</strain>
    </source>
</reference>
<sequence length="53" mass="5846">MHSFSKWIKTAAYSLGLLLLASQLNGCGKKSDLTLPDEPQKQLSGFTEHTPKQ</sequence>
<accession>A0ABS3Q479</accession>
<protein>
    <recommendedName>
        <fullName evidence="4">Lipoprotein</fullName>
    </recommendedName>
</protein>
<organism evidence="2 3">
    <name type="scientific">Thiomicrorhabdus marina</name>
    <dbReference type="NCBI Taxonomy" id="2818442"/>
    <lineage>
        <taxon>Bacteria</taxon>
        <taxon>Pseudomonadati</taxon>
        <taxon>Pseudomonadota</taxon>
        <taxon>Gammaproteobacteria</taxon>
        <taxon>Thiotrichales</taxon>
        <taxon>Piscirickettsiaceae</taxon>
        <taxon>Thiomicrorhabdus</taxon>
    </lineage>
</organism>
<name>A0ABS3Q479_9GAMM</name>
<dbReference type="RefSeq" id="WP_208148350.1">
    <property type="nucleotide sequence ID" value="NZ_JAGETV010000006.1"/>
</dbReference>
<evidence type="ECO:0000313" key="2">
    <source>
        <dbReference type="EMBL" id="MBO1926903.1"/>
    </source>
</evidence>
<evidence type="ECO:0000256" key="1">
    <source>
        <dbReference type="SAM" id="MobiDB-lite"/>
    </source>
</evidence>
<feature type="compositionally biased region" description="Polar residues" evidence="1">
    <location>
        <begin position="41"/>
        <end position="53"/>
    </location>
</feature>